<evidence type="ECO:0000313" key="2">
    <source>
        <dbReference type="Proteomes" id="UP000011980"/>
    </source>
</evidence>
<comment type="caution">
    <text evidence="1">The sequence shown here is derived from an EMBL/GenBank/DDBJ whole genome shotgun (WGS) entry which is preliminary data.</text>
</comment>
<proteinExistence type="predicted"/>
<accession>M6F692</accession>
<reference evidence="1 2" key="1">
    <citation type="submission" date="2013-01" db="EMBL/GenBank/DDBJ databases">
        <authorList>
            <person name="Harkins D.M."/>
            <person name="Durkin A.S."/>
            <person name="Brinkac L.M."/>
            <person name="Haft D.H."/>
            <person name="Selengut J.D."/>
            <person name="Sanka R."/>
            <person name="DePew J."/>
            <person name="Purushe J."/>
            <person name="Galloway R.L."/>
            <person name="Vinetz J.M."/>
            <person name="Sutton G.G."/>
            <person name="Nierman W.C."/>
            <person name="Fouts D.E."/>
        </authorList>
    </citation>
    <scope>NUCLEOTIDE SEQUENCE [LARGE SCALE GENOMIC DNA]</scope>
    <source>
        <strain evidence="1 2">Nikolaevo</strain>
    </source>
</reference>
<dbReference type="PATRIC" id="fig|1240687.3.peg.3377"/>
<name>M6F692_9LEPT</name>
<protein>
    <submittedName>
        <fullName evidence="1">Uncharacterized protein</fullName>
    </submittedName>
</protein>
<dbReference type="Proteomes" id="UP000011980">
    <property type="component" value="Unassembled WGS sequence"/>
</dbReference>
<sequence length="65" mass="7605">MPISIHCEQSKKYGRKTVVVSTYFLFDRERKVASKTIAKKIQFAKKKKLKLVKYVTKLVVSILME</sequence>
<organism evidence="1 2">
    <name type="scientific">Leptospira kirschneri serovar Bulgarica str. Nikolaevo</name>
    <dbReference type="NCBI Taxonomy" id="1240687"/>
    <lineage>
        <taxon>Bacteria</taxon>
        <taxon>Pseudomonadati</taxon>
        <taxon>Spirochaetota</taxon>
        <taxon>Spirochaetia</taxon>
        <taxon>Leptospirales</taxon>
        <taxon>Leptospiraceae</taxon>
        <taxon>Leptospira</taxon>
    </lineage>
</organism>
<dbReference type="RefSeq" id="WP_004779230.1">
    <property type="nucleotide sequence ID" value="NZ_ANCE01000165.1"/>
</dbReference>
<evidence type="ECO:0000313" key="1">
    <source>
        <dbReference type="EMBL" id="EMK22537.1"/>
    </source>
</evidence>
<dbReference type="EMBL" id="ANCE01000165">
    <property type="protein sequence ID" value="EMK22537.1"/>
    <property type="molecule type" value="Genomic_DNA"/>
</dbReference>
<dbReference type="AlphaFoldDB" id="M6F692"/>
<gene>
    <name evidence="1" type="ORF">LEP1GSC008_2803</name>
</gene>